<dbReference type="InterPro" id="IPR026960">
    <property type="entry name" value="RVT-Znf"/>
</dbReference>
<dbReference type="RefSeq" id="XP_056688409.1">
    <property type="nucleotide sequence ID" value="XM_056832431.1"/>
</dbReference>
<dbReference type="Pfam" id="PF13966">
    <property type="entry name" value="zf-RVT"/>
    <property type="match status" value="1"/>
</dbReference>
<dbReference type="GeneID" id="130463335"/>
<dbReference type="PANTHER" id="PTHR33116:SF78">
    <property type="entry name" value="OS12G0587133 PROTEIN"/>
    <property type="match status" value="1"/>
</dbReference>
<feature type="domain" description="Reverse transcriptase zinc-binding" evidence="1">
    <location>
        <begin position="353"/>
        <end position="443"/>
    </location>
</feature>
<sequence>MQCISTVSYSIIINGEPSEPFRPKCGLRQGDPISPYLFILVMEMLSKMMLHLEDSQSTKSSCEKVRNTIDAFCKISGEAIYFDKSSVIFSPNTPESVKHELKQVLGTPCSEKLGKYLGCDVEIDGRSSKAFQPLVDKIHKKTLSWKHLSLSQAGRLVLINGILAALSSNVLAVFKVPKKTSDQINATLMRYWWMGSANNRGICWTKRTILELPKGLGGVGLRNVETYNKAFLAKQAFRIHNTPSLLISRVMKAAYKNSPVEAILNKDIHCKASWGFRGLCKSKVSFKNREVERGSGVVKVKDLFHPQEKKWNSQLIWETFAPNTAREILSMHISQEDKDDKVCWIDNKMGQPTVKSIYNQLILEKCQRQISTSENKFWKRLWKCDMMPKWKIFIWKIMNRAIAIKRNLQKRGMRVDGRCALCMEFTESDNHLFRDCSMSNHIWKASSLGINAGVNQHIDIREWIKNFMSLFWNEDGGHSPRVLMFVATLWSIWLHRNEIIFRNTEPNPSNIL</sequence>
<dbReference type="PANTHER" id="PTHR33116">
    <property type="entry name" value="REVERSE TRANSCRIPTASE ZINC-BINDING DOMAIN-CONTAINING PROTEIN-RELATED-RELATED"/>
    <property type="match status" value="1"/>
</dbReference>
<dbReference type="Proteomes" id="UP000813463">
    <property type="component" value="Chromosome 6"/>
</dbReference>
<gene>
    <name evidence="3" type="primary">LOC130463335</name>
</gene>
<proteinExistence type="predicted"/>
<reference evidence="2" key="1">
    <citation type="journal article" date="2021" name="Nat. Commun.">
        <title>Genomic analyses provide insights into spinach domestication and the genetic basis of agronomic traits.</title>
        <authorList>
            <person name="Cai X."/>
            <person name="Sun X."/>
            <person name="Xu C."/>
            <person name="Sun H."/>
            <person name="Wang X."/>
            <person name="Ge C."/>
            <person name="Zhang Z."/>
            <person name="Wang Q."/>
            <person name="Fei Z."/>
            <person name="Jiao C."/>
            <person name="Wang Q."/>
        </authorList>
    </citation>
    <scope>NUCLEOTIDE SEQUENCE [LARGE SCALE GENOMIC DNA]</scope>
    <source>
        <strain evidence="2">cv. Varoflay</strain>
    </source>
</reference>
<reference evidence="3" key="2">
    <citation type="submission" date="2025-08" db="UniProtKB">
        <authorList>
            <consortium name="RefSeq"/>
        </authorList>
    </citation>
    <scope>IDENTIFICATION</scope>
    <source>
        <tissue evidence="3">Leaf</tissue>
    </source>
</reference>
<keyword evidence="2" id="KW-1185">Reference proteome</keyword>
<organism evidence="2 3">
    <name type="scientific">Spinacia oleracea</name>
    <name type="common">Spinach</name>
    <dbReference type="NCBI Taxonomy" id="3562"/>
    <lineage>
        <taxon>Eukaryota</taxon>
        <taxon>Viridiplantae</taxon>
        <taxon>Streptophyta</taxon>
        <taxon>Embryophyta</taxon>
        <taxon>Tracheophyta</taxon>
        <taxon>Spermatophyta</taxon>
        <taxon>Magnoliopsida</taxon>
        <taxon>eudicotyledons</taxon>
        <taxon>Gunneridae</taxon>
        <taxon>Pentapetalae</taxon>
        <taxon>Caryophyllales</taxon>
        <taxon>Chenopodiaceae</taxon>
        <taxon>Chenopodioideae</taxon>
        <taxon>Anserineae</taxon>
        <taxon>Spinacia</taxon>
    </lineage>
</organism>
<protein>
    <recommendedName>
        <fullName evidence="1">Reverse transcriptase zinc-binding domain-containing protein</fullName>
    </recommendedName>
</protein>
<accession>A0ABM3QYF8</accession>
<name>A0ABM3QYF8_SPIOL</name>
<evidence type="ECO:0000313" key="2">
    <source>
        <dbReference type="Proteomes" id="UP000813463"/>
    </source>
</evidence>
<evidence type="ECO:0000313" key="3">
    <source>
        <dbReference type="RefSeq" id="XP_056688409.1"/>
    </source>
</evidence>
<evidence type="ECO:0000259" key="1">
    <source>
        <dbReference type="Pfam" id="PF13966"/>
    </source>
</evidence>